<dbReference type="AlphaFoldDB" id="A0A017SUC2"/>
<evidence type="ECO:0000313" key="5">
    <source>
        <dbReference type="Proteomes" id="UP000019678"/>
    </source>
</evidence>
<dbReference type="PANTHER" id="PTHR33745:SF3">
    <property type="entry name" value="RSBT CO-ANTAGONIST PROTEIN RSBRC"/>
    <property type="match status" value="1"/>
</dbReference>
<reference evidence="4 5" key="1">
    <citation type="submission" date="2013-05" db="EMBL/GenBank/DDBJ databases">
        <title>Genome assembly of Chondromyces apiculatus DSM 436.</title>
        <authorList>
            <person name="Sharma G."/>
            <person name="Khatri I."/>
            <person name="Kaur C."/>
            <person name="Mayilraj S."/>
            <person name="Subramanian S."/>
        </authorList>
    </citation>
    <scope>NUCLEOTIDE SEQUENCE [LARGE SCALE GENOMIC DNA]</scope>
    <source>
        <strain evidence="4 5">DSM 436</strain>
    </source>
</reference>
<dbReference type="InterPro" id="IPR036513">
    <property type="entry name" value="STAS_dom_sf"/>
</dbReference>
<dbReference type="NCBIfam" id="TIGR00229">
    <property type="entry name" value="sensory_box"/>
    <property type="match status" value="1"/>
</dbReference>
<dbReference type="CDD" id="cd07041">
    <property type="entry name" value="STAS_RsbR_RsbS_like"/>
    <property type="match status" value="1"/>
</dbReference>
<dbReference type="InterPro" id="IPR051932">
    <property type="entry name" value="Bact_StressResp_Reg"/>
</dbReference>
<protein>
    <recommendedName>
        <fullName evidence="6">RsbR, positive regulator of sigma-B</fullName>
    </recommendedName>
</protein>
<dbReference type="InterPro" id="IPR035965">
    <property type="entry name" value="PAS-like_dom_sf"/>
</dbReference>
<dbReference type="InterPro" id="IPR002645">
    <property type="entry name" value="STAS_dom"/>
</dbReference>
<evidence type="ECO:0000256" key="1">
    <source>
        <dbReference type="ARBA" id="ARBA00022553"/>
    </source>
</evidence>
<dbReference type="RefSeq" id="WP_081865826.1">
    <property type="nucleotide sequence ID" value="NZ_ASRX01000122.1"/>
</dbReference>
<feature type="domain" description="PAS" evidence="2">
    <location>
        <begin position="120"/>
        <end position="190"/>
    </location>
</feature>
<sequence>MAANDALALSPDLPARFLAAFPGMLCVLDGEGHVIHGNAAWMEVMGDLGGGVLTERAHDEHQARWLLSELSDPRSGGWAGGLRTASGKEERFHFIWGRDEQGLLHGVVTRVRADDLTEQSGERVRALVRKTDIGVIELALPDEIVSWNPAAESIFGFAAEEAIGQGLVDLLSTEETRNYRYALAGALRAGQIATTVAPVCTKEGREITCSWQFLLLRDERDVPIGVSCFVQDVTENEKQRVALAEQKRLLQAVLTGSPILVWAIDKDGTFTVKKGNAYILLGQNEEDAVGENIFEVYKAYPQLVEATREALAGNSVSYRIDIADQTWQTHLTPVKGEGGEVVEVLGVSICVTDQARLERELRQQLALLTQQQETIRALTTPVLQVWEGVLALPLVGYVDQVRAEGLMDMLLDEVVRTRARHAIVDVTGVESLDTATVHHIARLVRAVQLLGAEGILTGVRPAVAQSMVSMGVDLPDVPMLRNLQAGLLRCLRASFREKAAGG</sequence>
<evidence type="ECO:0008006" key="6">
    <source>
        <dbReference type="Google" id="ProtNLM"/>
    </source>
</evidence>
<feature type="domain" description="STAS" evidence="3">
    <location>
        <begin position="379"/>
        <end position="490"/>
    </location>
</feature>
<dbReference type="Gene3D" id="3.30.750.24">
    <property type="entry name" value="STAS domain"/>
    <property type="match status" value="1"/>
</dbReference>
<dbReference type="Pfam" id="PF01740">
    <property type="entry name" value="STAS"/>
    <property type="match status" value="1"/>
</dbReference>
<gene>
    <name evidence="4" type="ORF">CAP_1057</name>
</gene>
<dbReference type="SMART" id="SM00091">
    <property type="entry name" value="PAS"/>
    <property type="match status" value="3"/>
</dbReference>
<dbReference type="InterPro" id="IPR000014">
    <property type="entry name" value="PAS"/>
</dbReference>
<dbReference type="Proteomes" id="UP000019678">
    <property type="component" value="Unassembled WGS sequence"/>
</dbReference>
<dbReference type="GO" id="GO:0006355">
    <property type="term" value="P:regulation of DNA-templated transcription"/>
    <property type="evidence" value="ECO:0007669"/>
    <property type="project" value="InterPro"/>
</dbReference>
<accession>A0A017SUC2</accession>
<dbReference type="InterPro" id="IPR013656">
    <property type="entry name" value="PAS_4"/>
</dbReference>
<organism evidence="4 5">
    <name type="scientific">Chondromyces apiculatus DSM 436</name>
    <dbReference type="NCBI Taxonomy" id="1192034"/>
    <lineage>
        <taxon>Bacteria</taxon>
        <taxon>Pseudomonadati</taxon>
        <taxon>Myxococcota</taxon>
        <taxon>Polyangia</taxon>
        <taxon>Polyangiales</taxon>
        <taxon>Polyangiaceae</taxon>
        <taxon>Chondromyces</taxon>
    </lineage>
</organism>
<dbReference type="SUPFAM" id="SSF52091">
    <property type="entry name" value="SpoIIaa-like"/>
    <property type="match status" value="1"/>
</dbReference>
<evidence type="ECO:0000259" key="3">
    <source>
        <dbReference type="PROSITE" id="PS50801"/>
    </source>
</evidence>
<keyword evidence="5" id="KW-1185">Reference proteome</keyword>
<dbReference type="EMBL" id="ASRX01000122">
    <property type="protein sequence ID" value="EYF00215.1"/>
    <property type="molecule type" value="Genomic_DNA"/>
</dbReference>
<dbReference type="CDD" id="cd00130">
    <property type="entry name" value="PAS"/>
    <property type="match status" value="2"/>
</dbReference>
<dbReference type="Gene3D" id="3.30.450.20">
    <property type="entry name" value="PAS domain"/>
    <property type="match status" value="2"/>
</dbReference>
<name>A0A017SUC2_9BACT</name>
<dbReference type="OrthoDB" id="341208at2"/>
<comment type="caution">
    <text evidence="4">The sequence shown here is derived from an EMBL/GenBank/DDBJ whole genome shotgun (WGS) entry which is preliminary data.</text>
</comment>
<dbReference type="InterPro" id="IPR013767">
    <property type="entry name" value="PAS_fold"/>
</dbReference>
<dbReference type="SUPFAM" id="SSF55785">
    <property type="entry name" value="PYP-like sensor domain (PAS domain)"/>
    <property type="match status" value="2"/>
</dbReference>
<dbReference type="PANTHER" id="PTHR33745">
    <property type="entry name" value="RSBT ANTAGONIST PROTEIN RSBS-RELATED"/>
    <property type="match status" value="1"/>
</dbReference>
<dbReference type="Pfam" id="PF00989">
    <property type="entry name" value="PAS"/>
    <property type="match status" value="1"/>
</dbReference>
<dbReference type="eggNOG" id="COG1366">
    <property type="taxonomic scope" value="Bacteria"/>
</dbReference>
<evidence type="ECO:0000259" key="2">
    <source>
        <dbReference type="PROSITE" id="PS50112"/>
    </source>
</evidence>
<dbReference type="PROSITE" id="PS50801">
    <property type="entry name" value="STAS"/>
    <property type="match status" value="1"/>
</dbReference>
<evidence type="ECO:0000313" key="4">
    <source>
        <dbReference type="EMBL" id="EYF00215.1"/>
    </source>
</evidence>
<proteinExistence type="predicted"/>
<keyword evidence="1" id="KW-0597">Phosphoprotein</keyword>
<dbReference type="Pfam" id="PF08448">
    <property type="entry name" value="PAS_4"/>
    <property type="match status" value="1"/>
</dbReference>
<dbReference type="STRING" id="1192034.CAP_1057"/>
<dbReference type="PROSITE" id="PS50112">
    <property type="entry name" value="PAS"/>
    <property type="match status" value="1"/>
</dbReference>